<reference evidence="2" key="1">
    <citation type="submission" date="2019-04" db="EMBL/GenBank/DDBJ databases">
        <title>An insight into the mialome of Ixodes scapularis.</title>
        <authorList>
            <person name="Ribeiro J.M."/>
            <person name="Mather T.N."/>
            <person name="Karim S."/>
        </authorList>
    </citation>
    <scope>NUCLEOTIDE SEQUENCE</scope>
</reference>
<proteinExistence type="predicted"/>
<feature type="signal peptide" evidence="1">
    <location>
        <begin position="1"/>
        <end position="20"/>
    </location>
</feature>
<name>A0A4D5RCQ0_IXOSC</name>
<protein>
    <submittedName>
        <fullName evidence="2">Putative secreted protein</fullName>
    </submittedName>
</protein>
<sequence length="101" mass="11287">MTLRMTQLPWWTFLLPQTLPSIPSLAAPTDRSTRSCTSRSFTLQGACRELLGGKSSWTSQSWAPSWQSSEPAGTLQQLEPNLQTIHLIMCMCKSEPLEDFG</sequence>
<feature type="chain" id="PRO_5020040180" evidence="1">
    <location>
        <begin position="21"/>
        <end position="101"/>
    </location>
</feature>
<evidence type="ECO:0000256" key="1">
    <source>
        <dbReference type="SAM" id="SignalP"/>
    </source>
</evidence>
<keyword evidence="1" id="KW-0732">Signal</keyword>
<organism evidence="2">
    <name type="scientific">Ixodes scapularis</name>
    <name type="common">Black-legged tick</name>
    <name type="synonym">Deer tick</name>
    <dbReference type="NCBI Taxonomy" id="6945"/>
    <lineage>
        <taxon>Eukaryota</taxon>
        <taxon>Metazoa</taxon>
        <taxon>Ecdysozoa</taxon>
        <taxon>Arthropoda</taxon>
        <taxon>Chelicerata</taxon>
        <taxon>Arachnida</taxon>
        <taxon>Acari</taxon>
        <taxon>Parasitiformes</taxon>
        <taxon>Ixodida</taxon>
        <taxon>Ixodoidea</taxon>
        <taxon>Ixodidae</taxon>
        <taxon>Ixodinae</taxon>
        <taxon>Ixodes</taxon>
    </lineage>
</organism>
<dbReference type="AlphaFoldDB" id="A0A4D5RCQ0"/>
<evidence type="ECO:0000313" key="2">
    <source>
        <dbReference type="EMBL" id="MOY34649.1"/>
    </source>
</evidence>
<dbReference type="EMBL" id="GHJT01000678">
    <property type="protein sequence ID" value="MOY34649.1"/>
    <property type="molecule type" value="Transcribed_RNA"/>
</dbReference>
<accession>A0A4D5RCQ0</accession>